<proteinExistence type="predicted"/>
<reference evidence="1 2" key="1">
    <citation type="journal article" date="2020" name="Cell">
        <title>Large-Scale Comparative Analyses of Tick Genomes Elucidate Their Genetic Diversity and Vector Capacities.</title>
        <authorList>
            <consortium name="Tick Genome and Microbiome Consortium (TIGMIC)"/>
            <person name="Jia N."/>
            <person name="Wang J."/>
            <person name="Shi W."/>
            <person name="Du L."/>
            <person name="Sun Y."/>
            <person name="Zhan W."/>
            <person name="Jiang J.F."/>
            <person name="Wang Q."/>
            <person name="Zhang B."/>
            <person name="Ji P."/>
            <person name="Bell-Sakyi L."/>
            <person name="Cui X.M."/>
            <person name="Yuan T.T."/>
            <person name="Jiang B.G."/>
            <person name="Yang W.F."/>
            <person name="Lam T.T."/>
            <person name="Chang Q.C."/>
            <person name="Ding S.J."/>
            <person name="Wang X.J."/>
            <person name="Zhu J.G."/>
            <person name="Ruan X.D."/>
            <person name="Zhao L."/>
            <person name="Wei J.T."/>
            <person name="Ye R.Z."/>
            <person name="Que T.C."/>
            <person name="Du C.H."/>
            <person name="Zhou Y.H."/>
            <person name="Cheng J.X."/>
            <person name="Dai P.F."/>
            <person name="Guo W.B."/>
            <person name="Han X.H."/>
            <person name="Huang E.J."/>
            <person name="Li L.F."/>
            <person name="Wei W."/>
            <person name="Gao Y.C."/>
            <person name="Liu J.Z."/>
            <person name="Shao H.Z."/>
            <person name="Wang X."/>
            <person name="Wang C.C."/>
            <person name="Yang T.C."/>
            <person name="Huo Q.B."/>
            <person name="Li W."/>
            <person name="Chen H.Y."/>
            <person name="Chen S.E."/>
            <person name="Zhou L.G."/>
            <person name="Ni X.B."/>
            <person name="Tian J.H."/>
            <person name="Sheng Y."/>
            <person name="Liu T."/>
            <person name="Pan Y.S."/>
            <person name="Xia L.Y."/>
            <person name="Li J."/>
            <person name="Zhao F."/>
            <person name="Cao W.C."/>
        </authorList>
    </citation>
    <scope>NUCLEOTIDE SEQUENCE [LARGE SCALE GENOMIC DNA]</scope>
    <source>
        <strain evidence="1">Iper-2018</strain>
    </source>
</reference>
<keyword evidence="2" id="KW-1185">Reference proteome</keyword>
<sequence length="515" mass="55949">MAFSPSWGGFQGLADAFPPTTSLQDFSLLDVQADSWCSDGRRSTGTEDALCSSLSTLHCAGLPYTDSSLHCTEEPVPAWWMSAGPAAGDRLYSPWNQPSPVQGNGSVSKLGSPGTPDMCGSRLYQQGRALDDMVSQLVDDDQRPCTRSSLEAGLRCSGAQEACGLEPLNRRLGCLAVGSNARQGTSPVLSQGMGRPLLSKGSYPAACPTGQIPGLNVDLQGYLTQGSRESCLHALDDHTLRSQPYGSSVHGDTNGFVNQGCEGYGRANGYGALYEGCGGRNGYGGYNGHEGGCGGREVPSSYRDFPRNLSSRQAPWGCWLQPRAPLAFGPRLLRRSGPSNELHMHLEVCYQQFHNLEKERKKAEAELARHNPGKRVSSANNIPVPRLPQNPSRVDRLIVDQLREHAKVITLVAKMEQLRGCQVHPEVRRGLELWLEALRGVQGARRDEVLHAAHRHRLGATRLQEDRDVLALARSIRQLSLASRRARTGLWCALTTTLLLQQRTLQQPATGVAID</sequence>
<comment type="caution">
    <text evidence="1">The sequence shown here is derived from an EMBL/GenBank/DDBJ whole genome shotgun (WGS) entry which is preliminary data.</text>
</comment>
<evidence type="ECO:0000313" key="2">
    <source>
        <dbReference type="Proteomes" id="UP000805193"/>
    </source>
</evidence>
<dbReference type="Proteomes" id="UP000805193">
    <property type="component" value="Unassembled WGS sequence"/>
</dbReference>
<gene>
    <name evidence="1" type="ORF">HPB47_016710</name>
</gene>
<organism evidence="1 2">
    <name type="scientific">Ixodes persulcatus</name>
    <name type="common">Taiga tick</name>
    <dbReference type="NCBI Taxonomy" id="34615"/>
    <lineage>
        <taxon>Eukaryota</taxon>
        <taxon>Metazoa</taxon>
        <taxon>Ecdysozoa</taxon>
        <taxon>Arthropoda</taxon>
        <taxon>Chelicerata</taxon>
        <taxon>Arachnida</taxon>
        <taxon>Acari</taxon>
        <taxon>Parasitiformes</taxon>
        <taxon>Ixodida</taxon>
        <taxon>Ixodoidea</taxon>
        <taxon>Ixodidae</taxon>
        <taxon>Ixodinae</taxon>
        <taxon>Ixodes</taxon>
    </lineage>
</organism>
<accession>A0AC60QQA4</accession>
<name>A0AC60QQA4_IXOPE</name>
<dbReference type="EMBL" id="JABSTQ010005472">
    <property type="protein sequence ID" value="KAG0439243.1"/>
    <property type="molecule type" value="Genomic_DNA"/>
</dbReference>
<evidence type="ECO:0000313" key="1">
    <source>
        <dbReference type="EMBL" id="KAG0439243.1"/>
    </source>
</evidence>
<protein>
    <submittedName>
        <fullName evidence="1">Uncharacterized protein</fullName>
    </submittedName>
</protein>